<accession>A0A843WUM2</accession>
<evidence type="ECO:0000313" key="5">
    <source>
        <dbReference type="EMBL" id="MQM13869.1"/>
    </source>
</evidence>
<dbReference type="AlphaFoldDB" id="A0A843WUM2"/>
<reference evidence="5" key="1">
    <citation type="submission" date="2017-07" db="EMBL/GenBank/DDBJ databases">
        <title>Taro Niue Genome Assembly and Annotation.</title>
        <authorList>
            <person name="Atibalentja N."/>
            <person name="Keating K."/>
            <person name="Fields C.J."/>
        </authorList>
    </citation>
    <scope>NUCLEOTIDE SEQUENCE</scope>
    <source>
        <strain evidence="5">Niue_2</strain>
        <tissue evidence="5">Leaf</tissue>
    </source>
</reference>
<feature type="transmembrane region" description="Helical" evidence="4">
    <location>
        <begin position="139"/>
        <end position="156"/>
    </location>
</feature>
<organism evidence="5 6">
    <name type="scientific">Colocasia esculenta</name>
    <name type="common">Wild taro</name>
    <name type="synonym">Arum esculentum</name>
    <dbReference type="NCBI Taxonomy" id="4460"/>
    <lineage>
        <taxon>Eukaryota</taxon>
        <taxon>Viridiplantae</taxon>
        <taxon>Streptophyta</taxon>
        <taxon>Embryophyta</taxon>
        <taxon>Tracheophyta</taxon>
        <taxon>Spermatophyta</taxon>
        <taxon>Magnoliopsida</taxon>
        <taxon>Liliopsida</taxon>
        <taxon>Araceae</taxon>
        <taxon>Aroideae</taxon>
        <taxon>Colocasieae</taxon>
        <taxon>Colocasia</taxon>
    </lineage>
</organism>
<gene>
    <name evidence="5" type="ORF">Taro_046790</name>
</gene>
<evidence type="ECO:0000256" key="2">
    <source>
        <dbReference type="ARBA" id="ARBA00022729"/>
    </source>
</evidence>
<keyword evidence="2" id="KW-0732">Signal</keyword>
<dbReference type="PANTHER" id="PTHR33227:SF48">
    <property type="entry name" value="STIGMA-SPECIFIC STIG1-LIKE PROTEIN 4"/>
    <property type="match status" value="1"/>
</dbReference>
<sequence length="305" mass="32572">MTNEAQLHDQWEPPLDVEAFPEGVMMVIAALTASLADVPLAWSFVFASETLCMRTYAFVAIPSLSQQWCLLFNMHDAVPTAASRTRNRPCEYTEASLLIRRADHYKVAHTTPVQHVYPQTQEPRSASPSADQRSSMMEYGNLALLFSILAAFGALLQEGHAVLVEAPNSGAAKHSYFLTNEAAAAAAAADDGGPVLGAGVKQRSLGEAASHIPPPKLRRWLHSCIGKPYACEGLSPEQVCCSELFCADLSGDYLNCGKCGNWCKMPEGCCSGKCVNTLSDAANCGGCGKACAPGEYCTFGMCGYA</sequence>
<evidence type="ECO:0000256" key="4">
    <source>
        <dbReference type="SAM" id="Phobius"/>
    </source>
</evidence>
<keyword evidence="4" id="KW-0812">Transmembrane</keyword>
<evidence type="ECO:0000256" key="3">
    <source>
        <dbReference type="SAM" id="MobiDB-lite"/>
    </source>
</evidence>
<evidence type="ECO:0000256" key="1">
    <source>
        <dbReference type="ARBA" id="ARBA00006010"/>
    </source>
</evidence>
<feature type="region of interest" description="Disordered" evidence="3">
    <location>
        <begin position="112"/>
        <end position="132"/>
    </location>
</feature>
<comment type="caution">
    <text evidence="5">The sequence shown here is derived from an EMBL/GenBank/DDBJ whole genome shotgun (WGS) entry which is preliminary data.</text>
</comment>
<comment type="similarity">
    <text evidence="1">Belongs to the STIG1 family.</text>
</comment>
<dbReference type="PANTHER" id="PTHR33227">
    <property type="entry name" value="STIGMA-SPECIFIC STIG1-LIKE PROTEIN 3"/>
    <property type="match status" value="1"/>
</dbReference>
<proteinExistence type="inferred from homology"/>
<name>A0A843WUM2_COLES</name>
<dbReference type="Proteomes" id="UP000652761">
    <property type="component" value="Unassembled WGS sequence"/>
</dbReference>
<dbReference type="Pfam" id="PF04885">
    <property type="entry name" value="Stig1"/>
    <property type="match status" value="1"/>
</dbReference>
<protein>
    <submittedName>
        <fullName evidence="5">Uncharacterized protein</fullName>
    </submittedName>
</protein>
<dbReference type="InterPro" id="IPR006969">
    <property type="entry name" value="Stig-like"/>
</dbReference>
<keyword evidence="4" id="KW-0472">Membrane</keyword>
<dbReference type="OrthoDB" id="2013942at2759"/>
<keyword evidence="4" id="KW-1133">Transmembrane helix</keyword>
<evidence type="ECO:0000313" key="6">
    <source>
        <dbReference type="Proteomes" id="UP000652761"/>
    </source>
</evidence>
<keyword evidence="6" id="KW-1185">Reference proteome</keyword>
<feature type="transmembrane region" description="Helical" evidence="4">
    <location>
        <begin position="24"/>
        <end position="47"/>
    </location>
</feature>
<dbReference type="EMBL" id="NMUH01005860">
    <property type="protein sequence ID" value="MQM13869.1"/>
    <property type="molecule type" value="Genomic_DNA"/>
</dbReference>